<organism evidence="2 3">
    <name type="scientific">Shewanella vesiculosa</name>
    <dbReference type="NCBI Taxonomy" id="518738"/>
    <lineage>
        <taxon>Bacteria</taxon>
        <taxon>Pseudomonadati</taxon>
        <taxon>Pseudomonadota</taxon>
        <taxon>Gammaproteobacteria</taxon>
        <taxon>Alteromonadales</taxon>
        <taxon>Shewanellaceae</taxon>
        <taxon>Shewanella</taxon>
    </lineage>
</organism>
<proteinExistence type="predicted"/>
<dbReference type="PANTHER" id="PTHR42910">
    <property type="entry name" value="TRANSPORTER SCO4007-RELATED"/>
    <property type="match status" value="1"/>
</dbReference>
<keyword evidence="1" id="KW-1133">Transmembrane helix</keyword>
<comment type="caution">
    <text evidence="2">The sequence shown here is derived from an EMBL/GenBank/DDBJ whole genome shotgun (WGS) entry which is preliminary data.</text>
</comment>
<reference evidence="2 3" key="1">
    <citation type="submission" date="2024-05" db="EMBL/GenBank/DDBJ databases">
        <title>Genome sequencing of Marine Estuary Bacteria, Shewanella vesiculosa and S. baltica, and Pseudomonas syringae.</title>
        <authorList>
            <person name="Gurung A."/>
            <person name="Maclea K.S."/>
        </authorList>
    </citation>
    <scope>NUCLEOTIDE SEQUENCE [LARGE SCALE GENOMIC DNA]</scope>
    <source>
        <strain evidence="2 3">1A</strain>
    </source>
</reference>
<keyword evidence="1" id="KW-0812">Transmembrane</keyword>
<dbReference type="InterPro" id="IPR036259">
    <property type="entry name" value="MFS_trans_sf"/>
</dbReference>
<dbReference type="RefSeq" id="WP_347690848.1">
    <property type="nucleotide sequence ID" value="NZ_JBDPZN010000011.1"/>
</dbReference>
<sequence length="167" mass="18531">MFASFSLFWTAAPLLLSSVYGLSQTQIALFALVGAIGAVAAPIAGRMADAGHTEKMSKFAMVLAVISFVPGFFNLPHGVIFLALTGVLLDFAVQMNMVLGQRAVYTLDPHSRGRLNAIYDEYFYWSRPWFYIGQCCVCPWWLDLCRGNWQCFAIVGTHSIYENISAK</sequence>
<dbReference type="Proteomes" id="UP001477278">
    <property type="component" value="Unassembled WGS sequence"/>
</dbReference>
<protein>
    <recommendedName>
        <fullName evidence="4">MFS transporter</fullName>
    </recommendedName>
</protein>
<feature type="transmembrane region" description="Helical" evidence="1">
    <location>
        <begin position="27"/>
        <end position="44"/>
    </location>
</feature>
<accession>A0ABV0FWC4</accession>
<gene>
    <name evidence="2" type="ORF">ABHN84_18610</name>
</gene>
<evidence type="ECO:0008006" key="4">
    <source>
        <dbReference type="Google" id="ProtNLM"/>
    </source>
</evidence>
<evidence type="ECO:0000313" key="3">
    <source>
        <dbReference type="Proteomes" id="UP001477278"/>
    </source>
</evidence>
<name>A0ABV0FWC4_9GAMM</name>
<dbReference type="PANTHER" id="PTHR42910:SF1">
    <property type="entry name" value="MAJOR FACILITATOR SUPERFAMILY (MFS) PROFILE DOMAIN-CONTAINING PROTEIN"/>
    <property type="match status" value="1"/>
</dbReference>
<keyword evidence="1" id="KW-0472">Membrane</keyword>
<evidence type="ECO:0000313" key="2">
    <source>
        <dbReference type="EMBL" id="MEO3684287.1"/>
    </source>
</evidence>
<dbReference type="SUPFAM" id="SSF103473">
    <property type="entry name" value="MFS general substrate transporter"/>
    <property type="match status" value="1"/>
</dbReference>
<evidence type="ECO:0000256" key="1">
    <source>
        <dbReference type="SAM" id="Phobius"/>
    </source>
</evidence>
<dbReference type="Gene3D" id="1.20.1250.20">
    <property type="entry name" value="MFS general substrate transporter like domains"/>
    <property type="match status" value="1"/>
</dbReference>
<keyword evidence="3" id="KW-1185">Reference proteome</keyword>
<dbReference type="EMBL" id="JBDPZN010000011">
    <property type="protein sequence ID" value="MEO3684287.1"/>
    <property type="molecule type" value="Genomic_DNA"/>
</dbReference>